<proteinExistence type="predicted"/>
<dbReference type="WBParaSite" id="PgR025_g057_t02">
    <property type="protein sequence ID" value="PgR025_g057_t02"/>
    <property type="gene ID" value="PgR025_g057"/>
</dbReference>
<organism evidence="2 3">
    <name type="scientific">Parascaris univalens</name>
    <name type="common">Nematode worm</name>
    <dbReference type="NCBI Taxonomy" id="6257"/>
    <lineage>
        <taxon>Eukaryota</taxon>
        <taxon>Metazoa</taxon>
        <taxon>Ecdysozoa</taxon>
        <taxon>Nematoda</taxon>
        <taxon>Chromadorea</taxon>
        <taxon>Rhabditida</taxon>
        <taxon>Spirurina</taxon>
        <taxon>Ascaridomorpha</taxon>
        <taxon>Ascaridoidea</taxon>
        <taxon>Ascarididae</taxon>
        <taxon>Parascaris</taxon>
    </lineage>
</organism>
<dbReference type="AlphaFoldDB" id="A0A915B611"/>
<reference evidence="3" key="1">
    <citation type="submission" date="2022-11" db="UniProtKB">
        <authorList>
            <consortium name="WormBaseParasite"/>
        </authorList>
    </citation>
    <scope>IDENTIFICATION</scope>
</reference>
<dbReference type="Proteomes" id="UP000887569">
    <property type="component" value="Unplaced"/>
</dbReference>
<name>A0A915B611_PARUN</name>
<protein>
    <submittedName>
        <fullName evidence="3">Maturase K</fullName>
    </submittedName>
</protein>
<keyword evidence="1" id="KW-1133">Transmembrane helix</keyword>
<evidence type="ECO:0000256" key="1">
    <source>
        <dbReference type="SAM" id="Phobius"/>
    </source>
</evidence>
<feature type="transmembrane region" description="Helical" evidence="1">
    <location>
        <begin position="57"/>
        <end position="75"/>
    </location>
</feature>
<evidence type="ECO:0000313" key="2">
    <source>
        <dbReference type="Proteomes" id="UP000887569"/>
    </source>
</evidence>
<evidence type="ECO:0000313" key="3">
    <source>
        <dbReference type="WBParaSite" id="PgR025_g057_t02"/>
    </source>
</evidence>
<accession>A0A915B611</accession>
<keyword evidence="1" id="KW-0812">Transmembrane</keyword>
<sequence>SKHLNSSSASFSMKSVADSKLQLFFKQRLKFHKSLCSRQRSGNVLQLKNYTFMLLDFYTWHFYVSSPSAILYNLLKDISSMIRGDLD</sequence>
<keyword evidence="1" id="KW-0472">Membrane</keyword>
<keyword evidence="2" id="KW-1185">Reference proteome</keyword>